<dbReference type="InterPro" id="IPR008969">
    <property type="entry name" value="CarboxyPept-like_regulatory"/>
</dbReference>
<dbReference type="InterPro" id="IPR036942">
    <property type="entry name" value="Beta-barrel_TonB_sf"/>
</dbReference>
<dbReference type="InterPro" id="IPR039426">
    <property type="entry name" value="TonB-dep_rcpt-like"/>
</dbReference>
<evidence type="ECO:0000313" key="14">
    <source>
        <dbReference type="EMBL" id="PZX95467.1"/>
    </source>
</evidence>
<keyword evidence="5 11" id="KW-0732">Signal</keyword>
<organism evidence="14 15">
    <name type="scientific">Flavobacterium aquariorum</name>
    <dbReference type="NCBI Taxonomy" id="2217670"/>
    <lineage>
        <taxon>Bacteria</taxon>
        <taxon>Pseudomonadati</taxon>
        <taxon>Bacteroidota</taxon>
        <taxon>Flavobacteriia</taxon>
        <taxon>Flavobacteriales</taxon>
        <taxon>Flavobacteriaceae</taxon>
        <taxon>Flavobacterium</taxon>
    </lineage>
</organism>
<evidence type="ECO:0000259" key="13">
    <source>
        <dbReference type="Pfam" id="PF07715"/>
    </source>
</evidence>
<keyword evidence="2" id="KW-0813">Transport</keyword>
<dbReference type="GO" id="GO:0015344">
    <property type="term" value="F:siderophore uptake transmembrane transporter activity"/>
    <property type="evidence" value="ECO:0007669"/>
    <property type="project" value="TreeGrafter"/>
</dbReference>
<dbReference type="InterPro" id="IPR037066">
    <property type="entry name" value="Plug_dom_sf"/>
</dbReference>
<evidence type="ECO:0000256" key="2">
    <source>
        <dbReference type="ARBA" id="ARBA00022448"/>
    </source>
</evidence>
<feature type="domain" description="TonB-dependent receptor plug" evidence="13">
    <location>
        <begin position="116"/>
        <end position="223"/>
    </location>
</feature>
<dbReference type="SUPFAM" id="SSF56935">
    <property type="entry name" value="Porins"/>
    <property type="match status" value="1"/>
</dbReference>
<keyword evidence="6 10" id="KW-0798">TonB box</keyword>
<gene>
    <name evidence="14" type="ORF">DOS84_02560</name>
</gene>
<accession>A0A2W7UJX1</accession>
<dbReference type="EMBL" id="QKXH01000001">
    <property type="protein sequence ID" value="PZX95467.1"/>
    <property type="molecule type" value="Genomic_DNA"/>
</dbReference>
<feature type="chain" id="PRO_5015882083" evidence="11">
    <location>
        <begin position="19"/>
        <end position="945"/>
    </location>
</feature>
<keyword evidence="9" id="KW-0998">Cell outer membrane</keyword>
<feature type="domain" description="TonB-dependent receptor-like beta-barrel" evidence="12">
    <location>
        <begin position="412"/>
        <end position="918"/>
    </location>
</feature>
<reference evidence="14 15" key="1">
    <citation type="submission" date="2018-06" db="EMBL/GenBank/DDBJ databases">
        <title>Flavobacterium sp IMCC34762, genome.</title>
        <authorList>
            <person name="Joung Y."/>
            <person name="Cho J."/>
            <person name="Song J."/>
        </authorList>
    </citation>
    <scope>NUCLEOTIDE SEQUENCE [LARGE SCALE GENOMIC DNA]</scope>
    <source>
        <strain evidence="14 15">IMCC34762</strain>
    </source>
</reference>
<dbReference type="InterPro" id="IPR000531">
    <property type="entry name" value="Beta-barrel_TonB"/>
</dbReference>
<evidence type="ECO:0000256" key="11">
    <source>
        <dbReference type="SAM" id="SignalP"/>
    </source>
</evidence>
<dbReference type="GO" id="GO:0044718">
    <property type="term" value="P:siderophore transmembrane transport"/>
    <property type="evidence" value="ECO:0007669"/>
    <property type="project" value="TreeGrafter"/>
</dbReference>
<comment type="similarity">
    <text evidence="10">Belongs to the TonB-dependent receptor family.</text>
</comment>
<dbReference type="AlphaFoldDB" id="A0A2W7UJX1"/>
<dbReference type="Gene3D" id="2.60.40.1120">
    <property type="entry name" value="Carboxypeptidase-like, regulatory domain"/>
    <property type="match status" value="1"/>
</dbReference>
<dbReference type="Pfam" id="PF00593">
    <property type="entry name" value="TonB_dep_Rec_b-barrel"/>
    <property type="match status" value="1"/>
</dbReference>
<dbReference type="Gene3D" id="2.170.130.10">
    <property type="entry name" value="TonB-dependent receptor, plug domain"/>
    <property type="match status" value="1"/>
</dbReference>
<evidence type="ECO:0000256" key="5">
    <source>
        <dbReference type="ARBA" id="ARBA00022729"/>
    </source>
</evidence>
<evidence type="ECO:0000256" key="8">
    <source>
        <dbReference type="ARBA" id="ARBA00023170"/>
    </source>
</evidence>
<dbReference type="Pfam" id="PF13715">
    <property type="entry name" value="CarbopepD_reg_2"/>
    <property type="match status" value="1"/>
</dbReference>
<comment type="caution">
    <text evidence="14">The sequence shown here is derived from an EMBL/GenBank/DDBJ whole genome shotgun (WGS) entry which is preliminary data.</text>
</comment>
<name>A0A2W7UJX1_9FLAO</name>
<feature type="signal peptide" evidence="11">
    <location>
        <begin position="1"/>
        <end position="18"/>
    </location>
</feature>
<evidence type="ECO:0000256" key="6">
    <source>
        <dbReference type="ARBA" id="ARBA00023077"/>
    </source>
</evidence>
<evidence type="ECO:0000256" key="4">
    <source>
        <dbReference type="ARBA" id="ARBA00022692"/>
    </source>
</evidence>
<dbReference type="PANTHER" id="PTHR30069:SF29">
    <property type="entry name" value="HEMOGLOBIN AND HEMOGLOBIN-HAPTOGLOBIN-BINDING PROTEIN 1-RELATED"/>
    <property type="match status" value="1"/>
</dbReference>
<comment type="subcellular location">
    <subcellularLocation>
        <location evidence="1">Cell outer membrane</location>
        <topology evidence="1">Multi-pass membrane protein</topology>
    </subcellularLocation>
</comment>
<keyword evidence="8" id="KW-0675">Receptor</keyword>
<dbReference type="SUPFAM" id="SSF49464">
    <property type="entry name" value="Carboxypeptidase regulatory domain-like"/>
    <property type="match status" value="1"/>
</dbReference>
<evidence type="ECO:0000256" key="10">
    <source>
        <dbReference type="RuleBase" id="RU003357"/>
    </source>
</evidence>
<dbReference type="PANTHER" id="PTHR30069">
    <property type="entry name" value="TONB-DEPENDENT OUTER MEMBRANE RECEPTOR"/>
    <property type="match status" value="1"/>
</dbReference>
<dbReference type="Proteomes" id="UP000249177">
    <property type="component" value="Unassembled WGS sequence"/>
</dbReference>
<evidence type="ECO:0000256" key="3">
    <source>
        <dbReference type="ARBA" id="ARBA00022452"/>
    </source>
</evidence>
<dbReference type="OrthoDB" id="1109208at2"/>
<dbReference type="Gene3D" id="2.40.170.20">
    <property type="entry name" value="TonB-dependent receptor, beta-barrel domain"/>
    <property type="match status" value="1"/>
</dbReference>
<proteinExistence type="inferred from homology"/>
<keyword evidence="3" id="KW-1134">Transmembrane beta strand</keyword>
<protein>
    <submittedName>
        <fullName evidence="14">Uncharacterized protein</fullName>
    </submittedName>
</protein>
<dbReference type="InterPro" id="IPR012910">
    <property type="entry name" value="Plug_dom"/>
</dbReference>
<keyword evidence="7 10" id="KW-0472">Membrane</keyword>
<evidence type="ECO:0000256" key="1">
    <source>
        <dbReference type="ARBA" id="ARBA00004571"/>
    </source>
</evidence>
<dbReference type="GO" id="GO:0009279">
    <property type="term" value="C:cell outer membrane"/>
    <property type="evidence" value="ECO:0007669"/>
    <property type="project" value="UniProtKB-SubCell"/>
</dbReference>
<evidence type="ECO:0000313" key="15">
    <source>
        <dbReference type="Proteomes" id="UP000249177"/>
    </source>
</evidence>
<keyword evidence="15" id="KW-1185">Reference proteome</keyword>
<evidence type="ECO:0000256" key="9">
    <source>
        <dbReference type="ARBA" id="ARBA00023237"/>
    </source>
</evidence>
<evidence type="ECO:0000259" key="12">
    <source>
        <dbReference type="Pfam" id="PF00593"/>
    </source>
</evidence>
<dbReference type="Pfam" id="PF07715">
    <property type="entry name" value="Plug"/>
    <property type="match status" value="1"/>
</dbReference>
<dbReference type="RefSeq" id="WP_111408533.1">
    <property type="nucleotide sequence ID" value="NZ_QKXH01000001.1"/>
</dbReference>
<evidence type="ECO:0000256" key="7">
    <source>
        <dbReference type="ARBA" id="ARBA00023136"/>
    </source>
</evidence>
<sequence length="945" mass="103420">MRLYLLFLTLFFCSISFAQNSIKGVVTDENNQPIPGASIKVSGSNEGTTSDYDGSFVLVTKQAPPFSIDITAVGHASSSVNVESVSQKIQVKLSSEETKLNEIVVSASRAPERVLQSPVTIERMGIAQVKSTTAPTFYDGLENLKEVQFNTSSISFKTVNTRGFAAVGNTRFMQLVDGMDNSSPALNFVLGNLIGLSDIDVASVELLPGASSALYGANAFNGILFMNSKNPFTYQGISSYVKYGQTSQDVAGTNDYFDMGIRAATAFNKYFAVKANFNYMKATEWIADDRRSVTGGSIGHDGNQNYDGLNIYGDEVTTFINNVGQVSRTGYREKDLNDNKVNSVKADFSLHIRPWADDTEIMLQYKLGLGNTIYQGANRYALNDFFMSQTKIEIKGKNFFARAYQSSEDAGNSYDMRFAGWNVQRAAKSDTNWFTDYATSFQLSSAVLGLNADQAANYARSFADTNVSPGLNLVPNTDPTNPSAPRNARFEPGTPEFTSALNAVKSNPDFTQGAKFTDRSKIYHSDVNYNFKDLIKFAEIQVGGSARQYEMNSNGSIFTDYDGPIRYNEYGVYTQGSKLFMEDRLKVVASVRYDKSQNFDGNVSPRVSFVYSAGAQKNHNFRASYQTGFRNPTTQDQYIGLDLGPFALIGSAPENLVRYSEIRNVSAAGQAAGAAATVPMNGTNAYNNSYTLTSVQAFGAALSANPSDVAGAAALLKSANVRLVRPEEVKAYELGYRAVINNDLSVDLNGYYNQYNHFLNTSRVAGVYYGDVNTAINLSDPLSPVYALARSDRRIYQVYSNTSADVASLGFGVGLSKKVYKNFELGANYNYSQLDFDQSQDPGFVTGFNTPKHRVKASLGNTRLFKNFGFNTNVRWNSEYLWQSSFADGMIPSTTVVDAQINYAVPTCKLLFKVGATNIGGKDYIQVIGAGSIGQQWFASLTINP</sequence>
<keyword evidence="4" id="KW-0812">Transmembrane</keyword>